<dbReference type="EMBL" id="BAAADU010000002">
    <property type="protein sequence ID" value="GAA0648703.1"/>
    <property type="molecule type" value="Genomic_DNA"/>
</dbReference>
<sequence length="138" mass="15312">MADAADNILHAVAKGAVDGLTDAADLRGQKERAYTDRNLLAVAFATYRYPNSGWYLPTESDDDAEWPVVWAATPDGNVSWHVPPAYVEVLRLSLLDETEPPGGYSGYDRREKNDRLLTAILRDSATEIDDSTRDELLE</sequence>
<keyword evidence="2" id="KW-1185">Reference proteome</keyword>
<accession>A0AAV3SZ86</accession>
<protein>
    <submittedName>
        <fullName evidence="1">Uncharacterized protein</fullName>
    </submittedName>
</protein>
<evidence type="ECO:0000313" key="2">
    <source>
        <dbReference type="Proteomes" id="UP001500194"/>
    </source>
</evidence>
<organism evidence="1 2">
    <name type="scientific">Salarchaeum japonicum</name>
    <dbReference type="NCBI Taxonomy" id="555573"/>
    <lineage>
        <taxon>Archaea</taxon>
        <taxon>Methanobacteriati</taxon>
        <taxon>Methanobacteriota</taxon>
        <taxon>Stenosarchaea group</taxon>
        <taxon>Halobacteria</taxon>
        <taxon>Halobacteriales</taxon>
        <taxon>Halobacteriaceae</taxon>
    </lineage>
</organism>
<proteinExistence type="predicted"/>
<reference evidence="1 2" key="1">
    <citation type="journal article" date="2019" name="Int. J. Syst. Evol. Microbiol.">
        <title>The Global Catalogue of Microorganisms (GCM) 10K type strain sequencing project: providing services to taxonomists for standard genome sequencing and annotation.</title>
        <authorList>
            <consortium name="The Broad Institute Genomics Platform"/>
            <consortium name="The Broad Institute Genome Sequencing Center for Infectious Disease"/>
            <person name="Wu L."/>
            <person name="Ma J."/>
        </authorList>
    </citation>
    <scope>NUCLEOTIDE SEQUENCE [LARGE SCALE GENOMIC DNA]</scope>
    <source>
        <strain evidence="1 2">JCM 16327</strain>
    </source>
</reference>
<dbReference type="AlphaFoldDB" id="A0AAV3SZ86"/>
<evidence type="ECO:0000313" key="1">
    <source>
        <dbReference type="EMBL" id="GAA0648703.1"/>
    </source>
</evidence>
<comment type="caution">
    <text evidence="1">The sequence shown here is derived from an EMBL/GenBank/DDBJ whole genome shotgun (WGS) entry which is preliminary data.</text>
</comment>
<gene>
    <name evidence="1" type="ORF">GCM10009019_09130</name>
</gene>
<dbReference type="RefSeq" id="WP_227261382.1">
    <property type="nucleotide sequence ID" value="NZ_BAAADU010000002.1"/>
</dbReference>
<dbReference type="Proteomes" id="UP001500194">
    <property type="component" value="Unassembled WGS sequence"/>
</dbReference>
<name>A0AAV3SZ86_9EURY</name>
<dbReference type="GeneID" id="68571961"/>